<name>A0A402A8Y8_9CHLR</name>
<evidence type="ECO:0000313" key="1">
    <source>
        <dbReference type="EMBL" id="GCE15425.1"/>
    </source>
</evidence>
<reference evidence="2" key="1">
    <citation type="submission" date="2018-12" db="EMBL/GenBank/DDBJ databases">
        <title>Tengunoibacter tsumagoiensis gen. nov., sp. nov., Dictyobacter kobayashii sp. nov., D. alpinus sp. nov., and D. joshuensis sp. nov. and description of Dictyobacteraceae fam. nov. within the order Ktedonobacterales isolated from Tengu-no-mugimeshi.</title>
        <authorList>
            <person name="Wang C.M."/>
            <person name="Zheng Y."/>
            <person name="Sakai Y."/>
            <person name="Toyoda A."/>
            <person name="Minakuchi Y."/>
            <person name="Abe K."/>
            <person name="Yokota A."/>
            <person name="Yabe S."/>
        </authorList>
    </citation>
    <scope>NUCLEOTIDE SEQUENCE [LARGE SCALE GENOMIC DNA]</scope>
    <source>
        <strain evidence="2">Uno3</strain>
    </source>
</reference>
<dbReference type="EMBL" id="BIFR01000002">
    <property type="protein sequence ID" value="GCE15425.1"/>
    <property type="molecule type" value="Genomic_DNA"/>
</dbReference>
<accession>A0A402A8Y8</accession>
<dbReference type="Gene3D" id="2.30.110.10">
    <property type="entry name" value="Electron Transport, Fmn-binding Protein, Chain A"/>
    <property type="match status" value="1"/>
</dbReference>
<dbReference type="InterPro" id="IPR012349">
    <property type="entry name" value="Split_barrel_FMN-bd"/>
</dbReference>
<comment type="caution">
    <text evidence="1">The sequence shown here is derived from an EMBL/GenBank/DDBJ whole genome shotgun (WGS) entry which is preliminary data.</text>
</comment>
<keyword evidence="2" id="KW-1185">Reference proteome</keyword>
<dbReference type="AlphaFoldDB" id="A0A402A8Y8"/>
<evidence type="ECO:0008006" key="3">
    <source>
        <dbReference type="Google" id="ProtNLM"/>
    </source>
</evidence>
<evidence type="ECO:0000313" key="2">
    <source>
        <dbReference type="Proteomes" id="UP000287352"/>
    </source>
</evidence>
<dbReference type="RefSeq" id="WP_126582890.1">
    <property type="nucleotide sequence ID" value="NZ_BIFR01000002.1"/>
</dbReference>
<organism evidence="1 2">
    <name type="scientific">Tengunoibacter tsumagoiensis</name>
    <dbReference type="NCBI Taxonomy" id="2014871"/>
    <lineage>
        <taxon>Bacteria</taxon>
        <taxon>Bacillati</taxon>
        <taxon>Chloroflexota</taxon>
        <taxon>Ktedonobacteria</taxon>
        <taxon>Ktedonobacterales</taxon>
        <taxon>Dictyobacteraceae</taxon>
        <taxon>Tengunoibacter</taxon>
    </lineage>
</organism>
<dbReference type="OrthoDB" id="3778270at2"/>
<gene>
    <name evidence="1" type="ORF">KTT_52840</name>
</gene>
<sequence>MQEKAPSTPQQQPGSRSQLNKKSNVIFLKIAGGPLRAYSLLKHIGRSSGKEFATPLTAYPLGDGFVIALLYGNATKVNWCHNVMASGKCIIKTHGQEYVLGRPEIISAAQALPAYPPLFRWVYQSRDIQQFLWVHSIPI</sequence>
<proteinExistence type="predicted"/>
<dbReference type="Proteomes" id="UP000287352">
    <property type="component" value="Unassembled WGS sequence"/>
</dbReference>
<protein>
    <recommendedName>
        <fullName evidence="3">Nitroreductase</fullName>
    </recommendedName>
</protein>